<dbReference type="EMBL" id="VDFQ02000005">
    <property type="protein sequence ID" value="KAA1420680.1"/>
    <property type="molecule type" value="Genomic_DNA"/>
</dbReference>
<dbReference type="RefSeq" id="WP_149770849.1">
    <property type="nucleotide sequence ID" value="NZ_VDFQ02000005.1"/>
</dbReference>
<comment type="caution">
    <text evidence="2">The sequence shown here is derived from an EMBL/GenBank/DDBJ whole genome shotgun (WGS) entry which is preliminary data.</text>
</comment>
<organism evidence="2 3">
    <name type="scientific">Mumia zhuanghuii</name>
    <dbReference type="NCBI Taxonomy" id="2585211"/>
    <lineage>
        <taxon>Bacteria</taxon>
        <taxon>Bacillati</taxon>
        <taxon>Actinomycetota</taxon>
        <taxon>Actinomycetes</taxon>
        <taxon>Propionibacteriales</taxon>
        <taxon>Nocardioidaceae</taxon>
        <taxon>Mumia</taxon>
    </lineage>
</organism>
<evidence type="ECO:0000313" key="3">
    <source>
        <dbReference type="Proteomes" id="UP000307768"/>
    </source>
</evidence>
<evidence type="ECO:0000256" key="1">
    <source>
        <dbReference type="SAM" id="Coils"/>
    </source>
</evidence>
<protein>
    <submittedName>
        <fullName evidence="2">Uncharacterized protein</fullName>
    </submittedName>
</protein>
<feature type="coiled-coil region" evidence="1">
    <location>
        <begin position="246"/>
        <end position="276"/>
    </location>
</feature>
<proteinExistence type="predicted"/>
<sequence length="371" mass="38722">MTVLFTDYPARPEDVVRSAETLTARSGEVREVAREAAAGVRRARTVTAGSLPELIDALASPPAAIGDGLHEAGTFASSVLHAWALAVALYDGGCAVLNEEFAIATARGFGVPEPRSGEAADPAAYPAYDAALASARAATVARLHAKHAHLEAALDGTARKLASLLDQGPSADGWRALGSLGPVPSQYAPPAAPRPTRGGDDPAVTALTLLLGDPRVCIGDDANIPECVLELAALVGPLKALKIKKALKALDELDDAKDTKSAAEAAARRADHLRKNPPEVVKVGNVKLPGVPKGVVGELAENGKGMRYKIPPGTPELDKGVDEIRIMDPTASGKHTYPNGYVVYMRGKQAVNPITGETISKKDPLWHIPLQ</sequence>
<gene>
    <name evidence="2" type="ORF">FE697_017205</name>
</gene>
<dbReference type="OrthoDB" id="166951at2"/>
<name>A0A5Q6RRR2_9ACTN</name>
<accession>A0A5Q6RRR2</accession>
<dbReference type="AlphaFoldDB" id="A0A5Q6RRR2"/>
<dbReference type="Proteomes" id="UP000307768">
    <property type="component" value="Unassembled WGS sequence"/>
</dbReference>
<reference evidence="2 3" key="1">
    <citation type="submission" date="2019-09" db="EMBL/GenBank/DDBJ databases">
        <title>Mumia zhuanghuii sp. nov. isolated from the intestinal contents of plateau pika (Ochotona curzoniae) in the Qinghai-Tibet plateau of China.</title>
        <authorList>
            <person name="Tian Z."/>
        </authorList>
    </citation>
    <scope>NUCLEOTIDE SEQUENCE [LARGE SCALE GENOMIC DNA]</scope>
    <source>
        <strain evidence="3">350</strain>
    </source>
</reference>
<keyword evidence="1" id="KW-0175">Coiled coil</keyword>
<evidence type="ECO:0000313" key="2">
    <source>
        <dbReference type="EMBL" id="KAA1420680.1"/>
    </source>
</evidence>